<accession>K8DYQ7</accession>
<dbReference type="EMBL" id="CAOS01000008">
    <property type="protein sequence ID" value="CCO08014.1"/>
    <property type="molecule type" value="Genomic_DNA"/>
</dbReference>
<dbReference type="AlphaFoldDB" id="K8DYQ7"/>
<reference evidence="1 2" key="1">
    <citation type="journal article" date="2013" name="Genome Announc.">
        <title>Genome Sequence of the Sulfate-Reducing Bacterium Desulfotomaculum hydrothermale Lam5(T).</title>
        <authorList>
            <person name="Amin O."/>
            <person name="Fardeau M.L."/>
            <person name="Valette O."/>
            <person name="Hirschler-Rea A."/>
            <person name="Barbe V."/>
            <person name="Medigue C."/>
            <person name="Vacherie B."/>
            <person name="Ollivier B."/>
            <person name="Bertin P.N."/>
            <person name="Dolla A."/>
        </authorList>
    </citation>
    <scope>NUCLEOTIDE SEQUENCE [LARGE SCALE GENOMIC DNA]</scope>
    <source>
        <strain evidence="2">Lam5 / DSM 18033</strain>
    </source>
</reference>
<comment type="caution">
    <text evidence="1">The sequence shown here is derived from an EMBL/GenBank/DDBJ whole genome shotgun (WGS) entry which is preliminary data.</text>
</comment>
<dbReference type="Proteomes" id="UP000009315">
    <property type="component" value="Unassembled WGS sequence"/>
</dbReference>
<organism evidence="1 2">
    <name type="scientific">Desulforamulus hydrothermalis Lam5 = DSM 18033</name>
    <dbReference type="NCBI Taxonomy" id="1121428"/>
    <lineage>
        <taxon>Bacteria</taxon>
        <taxon>Bacillati</taxon>
        <taxon>Bacillota</taxon>
        <taxon>Clostridia</taxon>
        <taxon>Eubacteriales</taxon>
        <taxon>Peptococcaceae</taxon>
        <taxon>Desulforamulus</taxon>
    </lineage>
</organism>
<evidence type="ECO:0000313" key="2">
    <source>
        <dbReference type="Proteomes" id="UP000009315"/>
    </source>
</evidence>
<name>K8DYQ7_9FIRM</name>
<sequence>MLSRQELLAMPQEDRERYLLAALQRKINELQDCARQTRQEAAEHRHGPDFHRGMLAGFVSGLGFATRLLAPEKAVCQEVMELLAAYNDWAQQFNRHAGGDAQATER</sequence>
<dbReference type="RefSeq" id="WP_008411184.1">
    <property type="nucleotide sequence ID" value="NZ_CAOS01000008.1"/>
</dbReference>
<protein>
    <submittedName>
        <fullName evidence="1">Uncharacterized protein</fullName>
    </submittedName>
</protein>
<gene>
    <name evidence="1" type="ORF">DESHY_160138</name>
</gene>
<proteinExistence type="predicted"/>
<evidence type="ECO:0000313" key="1">
    <source>
        <dbReference type="EMBL" id="CCO08014.1"/>
    </source>
</evidence>
<keyword evidence="2" id="KW-1185">Reference proteome</keyword>
<dbReference type="STRING" id="1121428.DESHY_160138"/>